<feature type="domain" description="Carbohydrate kinase FGGY C-terminal" evidence="5">
    <location>
        <begin position="103"/>
        <end position="294"/>
    </location>
</feature>
<evidence type="ECO:0000259" key="5">
    <source>
        <dbReference type="Pfam" id="PF02782"/>
    </source>
</evidence>
<accession>K0TM73</accession>
<dbReference type="GO" id="GO:0005737">
    <property type="term" value="C:cytoplasm"/>
    <property type="evidence" value="ECO:0007669"/>
    <property type="project" value="TreeGrafter"/>
</dbReference>
<keyword evidence="4" id="KW-0413">Isomerase</keyword>
<dbReference type="eggNOG" id="KOG3111">
    <property type="taxonomic scope" value="Eukaryota"/>
</dbReference>
<keyword evidence="2" id="KW-0479">Metal-binding</keyword>
<dbReference type="GO" id="GO:0019150">
    <property type="term" value="F:D-ribulokinase activity"/>
    <property type="evidence" value="ECO:0007669"/>
    <property type="project" value="TreeGrafter"/>
</dbReference>
<keyword evidence="3" id="KW-0418">Kinase</keyword>
<dbReference type="CDD" id="cd00429">
    <property type="entry name" value="RPE"/>
    <property type="match status" value="1"/>
</dbReference>
<dbReference type="SUPFAM" id="SSF53067">
    <property type="entry name" value="Actin-like ATPase domain"/>
    <property type="match status" value="1"/>
</dbReference>
<keyword evidence="1" id="KW-0808">Transferase</keyword>
<dbReference type="Pfam" id="PF02782">
    <property type="entry name" value="FGGY_C"/>
    <property type="match status" value="1"/>
</dbReference>
<dbReference type="OMA" id="TWGAYRG"/>
<comment type="caution">
    <text evidence="6">The sequence shown here is derived from an EMBL/GenBank/DDBJ whole genome shotgun (WGS) entry which is preliminary data.</text>
</comment>
<dbReference type="PROSITE" id="PS00445">
    <property type="entry name" value="FGGY_KINASES_2"/>
    <property type="match status" value="1"/>
</dbReference>
<organism evidence="6 7">
    <name type="scientific">Thalassiosira oceanica</name>
    <name type="common">Marine diatom</name>
    <dbReference type="NCBI Taxonomy" id="159749"/>
    <lineage>
        <taxon>Eukaryota</taxon>
        <taxon>Sar</taxon>
        <taxon>Stramenopiles</taxon>
        <taxon>Ochrophyta</taxon>
        <taxon>Bacillariophyta</taxon>
        <taxon>Coscinodiscophyceae</taxon>
        <taxon>Thalassiosirophycidae</taxon>
        <taxon>Thalassiosirales</taxon>
        <taxon>Thalassiosiraceae</taxon>
        <taxon>Thalassiosira</taxon>
    </lineage>
</organism>
<dbReference type="GO" id="GO:0016857">
    <property type="term" value="F:racemase and epimerase activity, acting on carbohydrates and derivatives"/>
    <property type="evidence" value="ECO:0007669"/>
    <property type="project" value="InterPro"/>
</dbReference>
<dbReference type="Pfam" id="PF00834">
    <property type="entry name" value="Ribul_P_3_epim"/>
    <property type="match status" value="1"/>
</dbReference>
<keyword evidence="7" id="KW-1185">Reference proteome</keyword>
<dbReference type="PANTHER" id="PTHR43435">
    <property type="entry name" value="RIBULOKINASE"/>
    <property type="match status" value="1"/>
</dbReference>
<evidence type="ECO:0000256" key="3">
    <source>
        <dbReference type="ARBA" id="ARBA00022777"/>
    </source>
</evidence>
<name>K0TM73_THAOC</name>
<protein>
    <recommendedName>
        <fullName evidence="5">Carbohydrate kinase FGGY C-terminal domain-containing protein</fullName>
    </recommendedName>
</protein>
<dbReference type="AlphaFoldDB" id="K0TM73"/>
<proteinExistence type="predicted"/>
<dbReference type="PANTHER" id="PTHR43435:SF4">
    <property type="entry name" value="FGGY CARBOHYDRATE KINASE DOMAIN-CONTAINING PROTEIN"/>
    <property type="match status" value="1"/>
</dbReference>
<dbReference type="eggNOG" id="KOG2517">
    <property type="taxonomic scope" value="Eukaryota"/>
</dbReference>
<dbReference type="EMBL" id="AGNL01005790">
    <property type="protein sequence ID" value="EJK72462.1"/>
    <property type="molecule type" value="Genomic_DNA"/>
</dbReference>
<dbReference type="Proteomes" id="UP000266841">
    <property type="component" value="Unassembled WGS sequence"/>
</dbReference>
<evidence type="ECO:0000313" key="7">
    <source>
        <dbReference type="Proteomes" id="UP000266841"/>
    </source>
</evidence>
<evidence type="ECO:0000256" key="1">
    <source>
        <dbReference type="ARBA" id="ARBA00022679"/>
    </source>
</evidence>
<dbReference type="GO" id="GO:0019321">
    <property type="term" value="P:pentose metabolic process"/>
    <property type="evidence" value="ECO:0007669"/>
    <property type="project" value="TreeGrafter"/>
</dbReference>
<dbReference type="GO" id="GO:0046872">
    <property type="term" value="F:metal ion binding"/>
    <property type="evidence" value="ECO:0007669"/>
    <property type="project" value="UniProtKB-KW"/>
</dbReference>
<dbReference type="InterPro" id="IPR011060">
    <property type="entry name" value="RibuloseP-bd_barrel"/>
</dbReference>
<dbReference type="Gene3D" id="3.20.20.70">
    <property type="entry name" value="Aldolase class I"/>
    <property type="match status" value="1"/>
</dbReference>
<dbReference type="InterPro" id="IPR043129">
    <property type="entry name" value="ATPase_NBD"/>
</dbReference>
<reference evidence="6 7" key="1">
    <citation type="journal article" date="2012" name="Genome Biol.">
        <title>Genome and low-iron response of an oceanic diatom adapted to chronic iron limitation.</title>
        <authorList>
            <person name="Lommer M."/>
            <person name="Specht M."/>
            <person name="Roy A.S."/>
            <person name="Kraemer L."/>
            <person name="Andreson R."/>
            <person name="Gutowska M.A."/>
            <person name="Wolf J."/>
            <person name="Bergner S.V."/>
            <person name="Schilhabel M.B."/>
            <person name="Klostermeier U.C."/>
            <person name="Beiko R.G."/>
            <person name="Rosenstiel P."/>
            <person name="Hippler M."/>
            <person name="Laroche J."/>
        </authorList>
    </citation>
    <scope>NUCLEOTIDE SEQUENCE [LARGE SCALE GENOMIC DNA]</scope>
    <source>
        <strain evidence="6 7">CCMP1005</strain>
    </source>
</reference>
<dbReference type="SUPFAM" id="SSF51366">
    <property type="entry name" value="Ribulose-phoshate binding barrel"/>
    <property type="match status" value="1"/>
</dbReference>
<evidence type="ECO:0000313" key="6">
    <source>
        <dbReference type="EMBL" id="EJK72462.1"/>
    </source>
</evidence>
<dbReference type="InterPro" id="IPR018485">
    <property type="entry name" value="FGGY_C"/>
</dbReference>
<dbReference type="InterPro" id="IPR000056">
    <property type="entry name" value="Ribul_P_3_epim-like"/>
</dbReference>
<dbReference type="InterPro" id="IPR013785">
    <property type="entry name" value="Aldolase_TIM"/>
</dbReference>
<evidence type="ECO:0000256" key="4">
    <source>
        <dbReference type="ARBA" id="ARBA00023235"/>
    </source>
</evidence>
<dbReference type="InterPro" id="IPR018483">
    <property type="entry name" value="Carb_kinase_FGGY_CS"/>
</dbReference>
<sequence length="617" mass="65408">MVASSCNAAVRWHHDGVDVLLADEAEPNLGRPMRLLEALGMEDLADKLPRTTLAMGDVVGGLTREAAEDLGLEEGTPVVQGGPDAFVGMIGLGTVKPNSICLITGSSHLHCLVTPSATSAPGTWGAYRGAPLSHLNFSEGGQSSTGSLVRWVRDLVSGDVGDGGEKIPYGQLDEEASRIEPGCDGLVALETWQGSRTPVTDARAPGAFVGLTLSHGRAHLFRSVLEAVCYGTRACLEGLEDASGTEADEVVVAGGATRSPLWLQLHADVTGKKFVLNENTDGPLLGCAILASVGAGVYGSVEEAAENMVRRSEVIEPRPEVAKAYDRLYDEVYKKVRPGVRDTVHAMAALRGGASDHDDSRVRPRGVGWGLSRLRAIRGGDGGPIISPSLLAADWSDMKGEVQKCIDAGLTQLHVDVFDGVYIDSPLALTFGPQMVEGISSRFGAHNLTLDVHLCVDRPQRYAAPMARAGASRVIFQWEAMVDSTSYPLISAIAFADTLRSLGLRAGVSINPSTSLSDVYPLLDTGLIDVVDVLAVEAGFGGQEFNAVALEKIKELRTYRDQRLRSRGKDLKILVDGGIKQSTSKLAAEAGADILVAGTALFRHSKGFDIAVDELRR</sequence>
<gene>
    <name evidence="6" type="ORF">THAOC_06005</name>
</gene>
<dbReference type="Gene3D" id="3.30.420.40">
    <property type="match status" value="2"/>
</dbReference>
<dbReference type="OrthoDB" id="203824at2759"/>
<evidence type="ECO:0000256" key="2">
    <source>
        <dbReference type="ARBA" id="ARBA00022723"/>
    </source>
</evidence>